<comment type="caution">
    <text evidence="7">The sequence shown here is derived from an EMBL/GenBank/DDBJ whole genome shotgun (WGS) entry which is preliminary data.</text>
</comment>
<dbReference type="SUPFAM" id="SSF55931">
    <property type="entry name" value="Glutamine synthetase/guanido kinase"/>
    <property type="match status" value="1"/>
</dbReference>
<comment type="pathway">
    <text evidence="5">Amino-acid biosynthesis; ergothioneine biosynthesis.</text>
</comment>
<accession>A0A5N5VAY7</accession>
<evidence type="ECO:0000313" key="8">
    <source>
        <dbReference type="Proteomes" id="UP000325690"/>
    </source>
</evidence>
<keyword evidence="8" id="KW-1185">Reference proteome</keyword>
<dbReference type="InterPro" id="IPR006336">
    <property type="entry name" value="GCS2"/>
</dbReference>
<dbReference type="GO" id="GO:0005524">
    <property type="term" value="F:ATP binding"/>
    <property type="evidence" value="ECO:0007669"/>
    <property type="project" value="UniProtKB-UniRule"/>
</dbReference>
<gene>
    <name evidence="5" type="primary">egtA</name>
    <name evidence="7" type="ORF">MPHL21000_04520</name>
</gene>
<evidence type="ECO:0000256" key="4">
    <source>
        <dbReference type="ARBA" id="ARBA00048819"/>
    </source>
</evidence>
<organism evidence="7 8">
    <name type="scientific">Mycolicibacterium phlei DSM 43239 = CCUG 21000</name>
    <dbReference type="NCBI Taxonomy" id="1226750"/>
    <lineage>
        <taxon>Bacteria</taxon>
        <taxon>Bacillati</taxon>
        <taxon>Actinomycetota</taxon>
        <taxon>Actinomycetes</taxon>
        <taxon>Mycobacteriales</taxon>
        <taxon>Mycobacteriaceae</taxon>
        <taxon>Mycolicibacterium</taxon>
    </lineage>
</organism>
<dbReference type="Gene3D" id="3.30.590.20">
    <property type="match status" value="1"/>
</dbReference>
<evidence type="ECO:0000256" key="3">
    <source>
        <dbReference type="ARBA" id="ARBA00022840"/>
    </source>
</evidence>
<comment type="catalytic activity">
    <reaction evidence="4 5 6">
        <text>L-cysteine + L-glutamate + ATP = gamma-L-glutamyl-L-cysteine + ADP + phosphate + H(+)</text>
        <dbReference type="Rhea" id="RHEA:13285"/>
        <dbReference type="ChEBI" id="CHEBI:15378"/>
        <dbReference type="ChEBI" id="CHEBI:29985"/>
        <dbReference type="ChEBI" id="CHEBI:30616"/>
        <dbReference type="ChEBI" id="CHEBI:35235"/>
        <dbReference type="ChEBI" id="CHEBI:43474"/>
        <dbReference type="ChEBI" id="CHEBI:58173"/>
        <dbReference type="ChEBI" id="CHEBI:456216"/>
        <dbReference type="EC" id="6.3.2.2"/>
    </reaction>
</comment>
<evidence type="ECO:0000313" key="7">
    <source>
        <dbReference type="EMBL" id="KAB7759071.1"/>
    </source>
</evidence>
<dbReference type="AlphaFoldDB" id="A0A5N5VAY7"/>
<dbReference type="NCBIfam" id="TIGR03444">
    <property type="entry name" value="EgtA_Cys_ligase"/>
    <property type="match status" value="1"/>
</dbReference>
<dbReference type="InterPro" id="IPR017809">
    <property type="entry name" value="EgtA_Actinobacteria"/>
</dbReference>
<keyword evidence="2 5" id="KW-0547">Nucleotide-binding</keyword>
<dbReference type="InterPro" id="IPR035434">
    <property type="entry name" value="GCL_bact_plant"/>
</dbReference>
<dbReference type="Proteomes" id="UP000325690">
    <property type="component" value="Unassembled WGS sequence"/>
</dbReference>
<sequence length="429" mass="45752">MTFTITPTATDARAPDLTSARDAAAHIARNCLHDGPAGRVGLEIEAHCFDLTDPARRPGWDELTRVIADLPPLPGGSRVTVEPGGAVELSGPPLPGPLPAIAAMTADRAVLRTAFHRRGLGLVLLGADPLRPPHRVNPGDRYRAMETFFTASGTRSAGAAMMTSTASIQLNVDAGPRDGWADRVRLAHALGPTMIAVAANSPLLHGEFTGWQSARQWVWGRLDSARCGPVLGESGDDPASDWARYALKAPVMLVNTGDGAEAVTEWAPFADWADGRLRLGGRRPTTADLDYHLTTLFPPVRPRRWLEIRYLDSVPDALWPALVYTVVTLLDDPAAAAVAAEATAPVATAWDRAAQLGLGDRHLRAAAQRCVAAVADRAPTEIQESMRQLTRLVEQGRSPADDFSDRVVAHGLAPALTQLALTQPAQGEL</sequence>
<dbReference type="HAMAP" id="MF_02034">
    <property type="entry name" value="EgtA"/>
    <property type="match status" value="1"/>
</dbReference>
<dbReference type="EMBL" id="ANBP01000003">
    <property type="protein sequence ID" value="KAB7759071.1"/>
    <property type="molecule type" value="Genomic_DNA"/>
</dbReference>
<reference evidence="7 8" key="1">
    <citation type="submission" date="2012-10" db="EMBL/GenBank/DDBJ databases">
        <title>The draft sequence of the Mycobacterium pheli genome.</title>
        <authorList>
            <person name="Pettersson B.M.F."/>
            <person name="Das S."/>
            <person name="Dasgupta S."/>
            <person name="Bhattacharya A."/>
            <person name="Kirsebom L.A."/>
        </authorList>
    </citation>
    <scope>NUCLEOTIDE SEQUENCE [LARGE SCALE GENOMIC DNA]</scope>
    <source>
        <strain evidence="7 8">CCUG 21000</strain>
    </source>
</reference>
<dbReference type="Pfam" id="PF04107">
    <property type="entry name" value="GCS2"/>
    <property type="match status" value="1"/>
</dbReference>
<dbReference type="GeneID" id="74300757"/>
<evidence type="ECO:0000256" key="1">
    <source>
        <dbReference type="ARBA" id="ARBA00022598"/>
    </source>
</evidence>
<evidence type="ECO:0000256" key="5">
    <source>
        <dbReference type="HAMAP-Rule" id="MF_02034"/>
    </source>
</evidence>
<comment type="function">
    <text evidence="5">Catalyzes the synthesis of gamma-glutamylcysteine (gamma-GC). This compound is used as substrate for the biosynthesis of the low-molecular thiol compound ergothioneine.</text>
</comment>
<proteinExistence type="inferred from homology"/>
<keyword evidence="1 5" id="KW-0436">Ligase</keyword>
<dbReference type="GO" id="GO:0004357">
    <property type="term" value="F:glutamate-cysteine ligase activity"/>
    <property type="evidence" value="ECO:0007669"/>
    <property type="project" value="UniProtKB-UniRule"/>
</dbReference>
<dbReference type="EC" id="6.3.2.2" evidence="5"/>
<dbReference type="InterPro" id="IPR014746">
    <property type="entry name" value="Gln_synth/guanido_kin_cat_dom"/>
</dbReference>
<dbReference type="PIRSF" id="PIRSF017901">
    <property type="entry name" value="GCL"/>
    <property type="match status" value="1"/>
</dbReference>
<evidence type="ECO:0000256" key="6">
    <source>
        <dbReference type="PIRNR" id="PIRNR017901"/>
    </source>
</evidence>
<dbReference type="UniPathway" id="UPA01014"/>
<dbReference type="PANTHER" id="PTHR34378:SF1">
    <property type="entry name" value="GLUTAMATE--CYSTEINE LIGASE, CHLOROPLASTIC"/>
    <property type="match status" value="1"/>
</dbReference>
<name>A0A5N5VAY7_MYCPH</name>
<dbReference type="GO" id="GO:0052699">
    <property type="term" value="P:ergothioneine biosynthetic process"/>
    <property type="evidence" value="ECO:0007669"/>
    <property type="project" value="UniProtKB-UniRule"/>
</dbReference>
<keyword evidence="3 5" id="KW-0067">ATP-binding</keyword>
<dbReference type="RefSeq" id="WP_061481381.1">
    <property type="nucleotide sequence ID" value="NZ_ANBP01000003.1"/>
</dbReference>
<dbReference type="GO" id="GO:0006750">
    <property type="term" value="P:glutathione biosynthetic process"/>
    <property type="evidence" value="ECO:0007669"/>
    <property type="project" value="UniProtKB-UniRule"/>
</dbReference>
<protein>
    <recommendedName>
        <fullName evidence="5">Glutamate--cysteine ligase EgtA</fullName>
        <ecNumber evidence="5">6.3.2.2</ecNumber>
    </recommendedName>
    <alternativeName>
        <fullName evidence="5">Gamma-glutamylcysteine synthase</fullName>
        <shortName evidence="5">GCS</shortName>
        <shortName evidence="5">Gamma-ECS</shortName>
    </alternativeName>
</protein>
<dbReference type="PANTHER" id="PTHR34378">
    <property type="entry name" value="GLUTAMATE--CYSTEINE LIGASE, CHLOROPLASTIC"/>
    <property type="match status" value="1"/>
</dbReference>
<comment type="similarity">
    <text evidence="5 6">Belongs to the glutamate--cysteine ligase type 2 family. EgtA subfamily.</text>
</comment>
<evidence type="ECO:0000256" key="2">
    <source>
        <dbReference type="ARBA" id="ARBA00022741"/>
    </source>
</evidence>